<keyword evidence="2 5" id="KW-0378">Hydrolase</keyword>
<protein>
    <submittedName>
        <fullName evidence="7">P-loop containing nucleoside triphosphate hydrolase protein</fullName>
    </submittedName>
</protein>
<reference evidence="7 8" key="1">
    <citation type="journal article" date="2018" name="Nat. Ecol. Evol.">
        <title>Pezizomycetes genomes reveal the molecular basis of ectomycorrhizal truffle lifestyle.</title>
        <authorList>
            <person name="Murat C."/>
            <person name="Payen T."/>
            <person name="Noel B."/>
            <person name="Kuo A."/>
            <person name="Morin E."/>
            <person name="Chen J."/>
            <person name="Kohler A."/>
            <person name="Krizsan K."/>
            <person name="Balestrini R."/>
            <person name="Da Silva C."/>
            <person name="Montanini B."/>
            <person name="Hainaut M."/>
            <person name="Levati E."/>
            <person name="Barry K.W."/>
            <person name="Belfiori B."/>
            <person name="Cichocki N."/>
            <person name="Clum A."/>
            <person name="Dockter R.B."/>
            <person name="Fauchery L."/>
            <person name="Guy J."/>
            <person name="Iotti M."/>
            <person name="Le Tacon F."/>
            <person name="Lindquist E.A."/>
            <person name="Lipzen A."/>
            <person name="Malagnac F."/>
            <person name="Mello A."/>
            <person name="Molinier V."/>
            <person name="Miyauchi S."/>
            <person name="Poulain J."/>
            <person name="Riccioni C."/>
            <person name="Rubini A."/>
            <person name="Sitrit Y."/>
            <person name="Splivallo R."/>
            <person name="Traeger S."/>
            <person name="Wang M."/>
            <person name="Zifcakova L."/>
            <person name="Wipf D."/>
            <person name="Zambonelli A."/>
            <person name="Paolocci F."/>
            <person name="Nowrousian M."/>
            <person name="Ottonello S."/>
            <person name="Baldrian P."/>
            <person name="Spatafora J.W."/>
            <person name="Henrissat B."/>
            <person name="Nagy L.G."/>
            <person name="Aury J.M."/>
            <person name="Wincker P."/>
            <person name="Grigoriev I.V."/>
            <person name="Bonfante P."/>
            <person name="Martin F.M."/>
        </authorList>
    </citation>
    <scope>NUCLEOTIDE SEQUENCE [LARGE SCALE GENOMIC DNA]</scope>
    <source>
        <strain evidence="7 8">120613-1</strain>
    </source>
</reference>
<dbReference type="GO" id="GO:0005524">
    <property type="term" value="F:ATP binding"/>
    <property type="evidence" value="ECO:0007669"/>
    <property type="project" value="UniProtKB-UniRule"/>
</dbReference>
<keyword evidence="3 5" id="KW-0347">Helicase</keyword>
<feature type="domain" description="UvrD-like helicase ATP-binding" evidence="6">
    <location>
        <begin position="437"/>
        <end position="782"/>
    </location>
</feature>
<evidence type="ECO:0000313" key="7">
    <source>
        <dbReference type="EMBL" id="RPB01641.1"/>
    </source>
</evidence>
<evidence type="ECO:0000256" key="2">
    <source>
        <dbReference type="ARBA" id="ARBA00022801"/>
    </source>
</evidence>
<dbReference type="EMBL" id="ML120372">
    <property type="protein sequence ID" value="RPB01641.1"/>
    <property type="molecule type" value="Genomic_DNA"/>
</dbReference>
<dbReference type="InterPro" id="IPR014016">
    <property type="entry name" value="UvrD-like_ATP-bd"/>
</dbReference>
<dbReference type="STRING" id="1336337.A0A3N4JZS5"/>
<keyword evidence="1 5" id="KW-0547">Nucleotide-binding</keyword>
<dbReference type="Proteomes" id="UP000276215">
    <property type="component" value="Unassembled WGS sequence"/>
</dbReference>
<evidence type="ECO:0000259" key="6">
    <source>
        <dbReference type="PROSITE" id="PS51198"/>
    </source>
</evidence>
<evidence type="ECO:0000256" key="4">
    <source>
        <dbReference type="ARBA" id="ARBA00022840"/>
    </source>
</evidence>
<dbReference type="InterPro" id="IPR027417">
    <property type="entry name" value="P-loop_NTPase"/>
</dbReference>
<name>A0A3N4JZS5_9PEZI</name>
<dbReference type="PANTHER" id="PTHR21529">
    <property type="entry name" value="MAMMARY TURMOR VIRUS RECEPTOR HOMOLOG 1, 2 MTVR1, 2"/>
    <property type="match status" value="1"/>
</dbReference>
<evidence type="ECO:0000256" key="5">
    <source>
        <dbReference type="PROSITE-ProRule" id="PRU00560"/>
    </source>
</evidence>
<gene>
    <name evidence="7" type="ORF">L873DRAFT_1764009</name>
</gene>
<evidence type="ECO:0000313" key="8">
    <source>
        <dbReference type="Proteomes" id="UP000276215"/>
    </source>
</evidence>
<keyword evidence="4 5" id="KW-0067">ATP-binding</keyword>
<dbReference type="GO" id="GO:0004386">
    <property type="term" value="F:helicase activity"/>
    <property type="evidence" value="ECO:0007669"/>
    <property type="project" value="UniProtKB-UniRule"/>
</dbReference>
<dbReference type="PANTHER" id="PTHR21529:SF4">
    <property type="entry name" value="TPR AND ANKYRIN REPEAT-CONTAINING PROTEIN 1"/>
    <property type="match status" value="1"/>
</dbReference>
<dbReference type="InterPro" id="IPR039904">
    <property type="entry name" value="TRANK1"/>
</dbReference>
<proteinExistence type="predicted"/>
<dbReference type="SUPFAM" id="SSF52540">
    <property type="entry name" value="P-loop containing nucleoside triphosphate hydrolases"/>
    <property type="match status" value="1"/>
</dbReference>
<dbReference type="Gene3D" id="3.40.50.300">
    <property type="entry name" value="P-loop containing nucleotide triphosphate hydrolases"/>
    <property type="match status" value="1"/>
</dbReference>
<dbReference type="AlphaFoldDB" id="A0A3N4JZS5"/>
<dbReference type="GO" id="GO:0016787">
    <property type="term" value="F:hydrolase activity"/>
    <property type="evidence" value="ECO:0007669"/>
    <property type="project" value="UniProtKB-UniRule"/>
</dbReference>
<evidence type="ECO:0000256" key="3">
    <source>
        <dbReference type="ARBA" id="ARBA00022806"/>
    </source>
</evidence>
<feature type="binding site" evidence="5">
    <location>
        <begin position="458"/>
        <end position="465"/>
    </location>
    <ligand>
        <name>ATP</name>
        <dbReference type="ChEBI" id="CHEBI:30616"/>
    </ligand>
</feature>
<dbReference type="OrthoDB" id="3156807at2759"/>
<dbReference type="Pfam" id="PF00580">
    <property type="entry name" value="UvrD-helicase"/>
    <property type="match status" value="1"/>
</dbReference>
<evidence type="ECO:0000256" key="1">
    <source>
        <dbReference type="ARBA" id="ARBA00022741"/>
    </source>
</evidence>
<dbReference type="PROSITE" id="PS51198">
    <property type="entry name" value="UVRD_HELICASE_ATP_BIND"/>
    <property type="match status" value="1"/>
</dbReference>
<accession>A0A3N4JZS5</accession>
<sequence length="966" mass="109827">MESSTAFLDLVFSESLKKPTIKGAYKLFSLKPYQLFDLLLREERFTNFFARIELYGSNLANLLDQFPRFEEYDYRTLLLGEIIRSFTLSLLSERFNDMKSRTAVARIVLSVVKLSDPPALAQFGVRLGALPGILGILFAEGHIKQLALTHKQHFEQLVSEPQAMEQWTEVVMNLCEECEIHGSGPKRNSRVELARSLRTVPCEYCPDLSLDGTSEQDPEEESSGALDYSLVSNIEPNVFEHLLGDHLGEWKIILSQQAMEDLAQAILQGNFENVRRKFIELASGDWAGNGKILNSAKWNGRSYRIPLFKAFYTNRHFILWQIDTAFDERCGRDYQVIKVWAVGEPEEGEIGVQIHRAQQIYTKAHVKACSRDDLDGSRRTRYPTRVYLDGEKSGVVEVDEIEDGGFDDSAQLAKFYCLTETVLDNIVSPDRKVEFPVDISGKQTAVVNHCQTPAFILGRSGTGKTICLVYKLVGRYLSSKENTKPLKQVLLTKSEILAKKLRDNTDDLIDTIVGKNERPCEPGGHADFDENTRKQFLSLTDEDFPLVCTFGYLLRLIENSIREQENRWSYIEINNSKCARPIDFMKFNLEYWEPLSAKLKRGIPADLVFLEIMGVIKGLIVAATDFEPLSREEYLGVRWRMAPYFATERDRAAVYDIYEWYERAKKKRGDIDQADRIIKVMKALEAFRSSGILEDKRFERNIRRMLDEIYVDEVQDQRTSEIGMLLTLVKFPWGIHFAGDTAQCISKDALFRFANAKSLFFTNFNGIITPTVLPLAHNFRSHKGILRVASLVMELLYNGFPELVDKLPPEIGDIPGPKPTLYIGNNIIDILKPGEGMEAPPRPDAPDRESGEYGGVRVILVRDEETRDKLRGELGRSSFVLTILQSKGMEFDDVLLYDLLSTSPYSHKLDILEELFKRKHQPDSRGQAYLGPGGVGGNGEDSYGYHMSHAGWARQNIVLCSELKVH</sequence>
<keyword evidence="8" id="KW-1185">Reference proteome</keyword>
<organism evidence="7 8">
    <name type="scientific">Choiromyces venosus 120613-1</name>
    <dbReference type="NCBI Taxonomy" id="1336337"/>
    <lineage>
        <taxon>Eukaryota</taxon>
        <taxon>Fungi</taxon>
        <taxon>Dikarya</taxon>
        <taxon>Ascomycota</taxon>
        <taxon>Pezizomycotina</taxon>
        <taxon>Pezizomycetes</taxon>
        <taxon>Pezizales</taxon>
        <taxon>Tuberaceae</taxon>
        <taxon>Choiromyces</taxon>
    </lineage>
</organism>